<gene>
    <name evidence="2" type="ORF">XTALMG727_1643</name>
</gene>
<evidence type="ECO:0000256" key="1">
    <source>
        <dbReference type="SAM" id="MobiDB-lite"/>
    </source>
</evidence>
<proteinExistence type="predicted"/>
<evidence type="ECO:0000313" key="3">
    <source>
        <dbReference type="Proteomes" id="UP000046187"/>
    </source>
</evidence>
<keyword evidence="3" id="KW-1185">Reference proteome</keyword>
<feature type="region of interest" description="Disordered" evidence="1">
    <location>
        <begin position="107"/>
        <end position="142"/>
    </location>
</feature>
<protein>
    <submittedName>
        <fullName evidence="2">Uncharacterized protein</fullName>
    </submittedName>
</protein>
<evidence type="ECO:0000313" key="2">
    <source>
        <dbReference type="EMBL" id="CTP86319.1"/>
    </source>
</evidence>
<reference evidence="3" key="1">
    <citation type="submission" date="2015-07" db="EMBL/GenBank/DDBJ databases">
        <authorList>
            <person name="Wibberg D."/>
        </authorList>
    </citation>
    <scope>NUCLEOTIDE SEQUENCE [LARGE SCALE GENOMIC DNA]</scope>
</reference>
<name>A0A0K2ZQ09_9XANT</name>
<dbReference type="Proteomes" id="UP000046187">
    <property type="component" value="Unassembled WGS sequence"/>
</dbReference>
<feature type="region of interest" description="Disordered" evidence="1">
    <location>
        <begin position="167"/>
        <end position="221"/>
    </location>
</feature>
<dbReference type="EMBL" id="CXOI01000023">
    <property type="protein sequence ID" value="CTP86319.1"/>
    <property type="molecule type" value="Genomic_DNA"/>
</dbReference>
<accession>A0A0K2ZQ09</accession>
<dbReference type="AlphaFoldDB" id="A0A0K2ZQ09"/>
<feature type="compositionally biased region" description="Low complexity" evidence="1">
    <location>
        <begin position="175"/>
        <end position="185"/>
    </location>
</feature>
<organism evidence="2 3">
    <name type="scientific">Xanthomonas graminis pv. arrhenatheri LMG 727</name>
    <dbReference type="NCBI Taxonomy" id="1195923"/>
    <lineage>
        <taxon>Bacteria</taxon>
        <taxon>Pseudomonadati</taxon>
        <taxon>Pseudomonadota</taxon>
        <taxon>Gammaproteobacteria</taxon>
        <taxon>Lysobacterales</taxon>
        <taxon>Lysobacteraceae</taxon>
        <taxon>Xanthomonas</taxon>
        <taxon>Xanthomonas translucens group</taxon>
        <taxon>Xanthomonas graminis</taxon>
    </lineage>
</organism>
<feature type="compositionally biased region" description="Basic and acidic residues" evidence="1">
    <location>
        <begin position="189"/>
        <end position="199"/>
    </location>
</feature>
<sequence length="221" mass="24533">MPTERQNGGANGLQNFAAMHKFCDAGLIEWRLPAAASIIAKAHSRPCLHKDFLFRTSTYASYRTPCRFIFTQCRRRHADNCQNIVKQVLTTLSALFQTQVAHKFYNRKTRSGSGTARAGDVPGGGLQRKTNSSKHGAHERGHPCPCTGHLQHALLCWTWCHPTGNKEGPAPSVPPAATSASTTGRRAPKRDTRSHREVARSQQAGQRPARRNIGWHLMPMY</sequence>